<dbReference type="InterPro" id="IPR042237">
    <property type="entry name" value="PTRHD1"/>
</dbReference>
<dbReference type="InterPro" id="IPR002833">
    <property type="entry name" value="PTH2"/>
</dbReference>
<dbReference type="PANTHER" id="PTHR46194">
    <property type="entry name" value="PEPTIDYL-TRNA HYDROLASE PTRHD1-RELATED"/>
    <property type="match status" value="1"/>
</dbReference>
<organism evidence="4 5">
    <name type="scientific">Culex pipiens pipiens</name>
    <name type="common">Northern house mosquito</name>
    <dbReference type="NCBI Taxonomy" id="38569"/>
    <lineage>
        <taxon>Eukaryota</taxon>
        <taxon>Metazoa</taxon>
        <taxon>Ecdysozoa</taxon>
        <taxon>Arthropoda</taxon>
        <taxon>Hexapoda</taxon>
        <taxon>Insecta</taxon>
        <taxon>Pterygota</taxon>
        <taxon>Neoptera</taxon>
        <taxon>Endopterygota</taxon>
        <taxon>Diptera</taxon>
        <taxon>Nematocera</taxon>
        <taxon>Culicoidea</taxon>
        <taxon>Culicidae</taxon>
        <taxon>Culicinae</taxon>
        <taxon>Culicini</taxon>
        <taxon>Culex</taxon>
        <taxon>Culex</taxon>
    </lineage>
</organism>
<dbReference type="GO" id="GO:0004045">
    <property type="term" value="F:peptidyl-tRNA hydrolase activity"/>
    <property type="evidence" value="ECO:0007669"/>
    <property type="project" value="UniProtKB-EC"/>
</dbReference>
<evidence type="ECO:0000256" key="3">
    <source>
        <dbReference type="ARBA" id="ARBA00048707"/>
    </source>
</evidence>
<dbReference type="InterPro" id="IPR023476">
    <property type="entry name" value="Pep_tRNA_hydro_II_dom_sf"/>
</dbReference>
<dbReference type="Pfam" id="PF01981">
    <property type="entry name" value="PTH2"/>
    <property type="match status" value="1"/>
</dbReference>
<accession>A0ABD1DBB9</accession>
<comment type="caution">
    <text evidence="4">The sequence shown here is derived from an EMBL/GenBank/DDBJ whole genome shotgun (WGS) entry which is preliminary data.</text>
</comment>
<evidence type="ECO:0000256" key="2">
    <source>
        <dbReference type="ARBA" id="ARBA00022801"/>
    </source>
</evidence>
<dbReference type="SUPFAM" id="SSF102462">
    <property type="entry name" value="Peptidyl-tRNA hydrolase II"/>
    <property type="match status" value="1"/>
</dbReference>
<proteinExistence type="predicted"/>
<keyword evidence="2" id="KW-0378">Hydrolase</keyword>
<comment type="catalytic activity">
    <reaction evidence="3">
        <text>an N-acyl-L-alpha-aminoacyl-tRNA + H2O = an N-acyl-L-amino acid + a tRNA + H(+)</text>
        <dbReference type="Rhea" id="RHEA:54448"/>
        <dbReference type="Rhea" id="RHEA-COMP:10123"/>
        <dbReference type="Rhea" id="RHEA-COMP:13883"/>
        <dbReference type="ChEBI" id="CHEBI:15377"/>
        <dbReference type="ChEBI" id="CHEBI:15378"/>
        <dbReference type="ChEBI" id="CHEBI:59874"/>
        <dbReference type="ChEBI" id="CHEBI:78442"/>
        <dbReference type="ChEBI" id="CHEBI:138191"/>
        <dbReference type="EC" id="3.1.1.29"/>
    </reaction>
</comment>
<dbReference type="CDD" id="cd02429">
    <property type="entry name" value="PTH2_like"/>
    <property type="match status" value="1"/>
</dbReference>
<gene>
    <name evidence="4" type="ORF">pipiens_002648</name>
</gene>
<sequence>MGSSRRHHQPSIGSVEKQAILVEPVQYHPGPIGKYQNLLPNGGSGCNWVTNLVQDFKSRSADSLHRPPNSGPNLDAALWQEFGDFEAAFGKLQANKLASGRVASRMICSAARLPRKTESGGINKVNFSVTVAVAPKIPCMHKLDEKSRKKPPLNNPLIVVPSGNWRKTYVYVIHPKDCYLKTRLGDQKVEHLTSVQTVTDTYFAANYHKMSAATKLVQYVVVNGEIAKSWPKGAVIAQCCHAVAAVSHLYAADPDTVEYFKDLDNMHKVVLEAPDVGKLTGLGEALEKDGIKHKVWIEQPENVPTCIALKPYKKEEVHKYVKKFKLLS</sequence>
<dbReference type="AlphaFoldDB" id="A0ABD1DBB9"/>
<dbReference type="Proteomes" id="UP001562425">
    <property type="component" value="Unassembled WGS sequence"/>
</dbReference>
<dbReference type="PANTHER" id="PTHR46194:SF1">
    <property type="entry name" value="PEPTIDYL-TRNA HYDROLASE PTRHD1-RELATED"/>
    <property type="match status" value="1"/>
</dbReference>
<keyword evidence="5" id="KW-1185">Reference proteome</keyword>
<protein>
    <recommendedName>
        <fullName evidence="1">peptidyl-tRNA hydrolase</fullName>
        <ecNumber evidence="1">3.1.1.29</ecNumber>
    </recommendedName>
</protein>
<evidence type="ECO:0000313" key="4">
    <source>
        <dbReference type="EMBL" id="KAL1396590.1"/>
    </source>
</evidence>
<dbReference type="EMBL" id="JBEHCU010006657">
    <property type="protein sequence ID" value="KAL1396590.1"/>
    <property type="molecule type" value="Genomic_DNA"/>
</dbReference>
<reference evidence="4 5" key="1">
    <citation type="submission" date="2024-05" db="EMBL/GenBank/DDBJ databases">
        <title>Culex pipiens pipiens assembly and annotation.</title>
        <authorList>
            <person name="Alout H."/>
            <person name="Durand T."/>
        </authorList>
    </citation>
    <scope>NUCLEOTIDE SEQUENCE [LARGE SCALE GENOMIC DNA]</scope>
    <source>
        <strain evidence="4">HA-2024</strain>
        <tissue evidence="4">Whole body</tissue>
    </source>
</reference>
<dbReference type="EC" id="3.1.1.29" evidence="1"/>
<evidence type="ECO:0000313" key="5">
    <source>
        <dbReference type="Proteomes" id="UP001562425"/>
    </source>
</evidence>
<evidence type="ECO:0000256" key="1">
    <source>
        <dbReference type="ARBA" id="ARBA00013260"/>
    </source>
</evidence>
<name>A0ABD1DBB9_CULPP</name>
<dbReference type="Gene3D" id="3.40.1490.10">
    <property type="entry name" value="Bit1"/>
    <property type="match status" value="1"/>
</dbReference>